<dbReference type="EMBL" id="KN817523">
    <property type="protein sequence ID" value="KJA27709.1"/>
    <property type="molecule type" value="Genomic_DNA"/>
</dbReference>
<reference evidence="2" key="1">
    <citation type="submission" date="2014-04" db="EMBL/GenBank/DDBJ databases">
        <title>Evolutionary Origins and Diversification of the Mycorrhizal Mutualists.</title>
        <authorList>
            <consortium name="DOE Joint Genome Institute"/>
            <consortium name="Mycorrhizal Genomics Consortium"/>
            <person name="Kohler A."/>
            <person name="Kuo A."/>
            <person name="Nagy L.G."/>
            <person name="Floudas D."/>
            <person name="Copeland A."/>
            <person name="Barry K.W."/>
            <person name="Cichocki N."/>
            <person name="Veneault-Fourrey C."/>
            <person name="LaButti K."/>
            <person name="Lindquist E.A."/>
            <person name="Lipzen A."/>
            <person name="Lundell T."/>
            <person name="Morin E."/>
            <person name="Murat C."/>
            <person name="Riley R."/>
            <person name="Ohm R."/>
            <person name="Sun H."/>
            <person name="Tunlid A."/>
            <person name="Henrissat B."/>
            <person name="Grigoriev I.V."/>
            <person name="Hibbett D.S."/>
            <person name="Martin F."/>
        </authorList>
    </citation>
    <scope>NUCLEOTIDE SEQUENCE [LARGE SCALE GENOMIC DNA]</scope>
    <source>
        <strain evidence="2">FD-334 SS-4</strain>
    </source>
</reference>
<protein>
    <submittedName>
        <fullName evidence="1">Uncharacterized protein</fullName>
    </submittedName>
</protein>
<dbReference type="Proteomes" id="UP000054270">
    <property type="component" value="Unassembled WGS sequence"/>
</dbReference>
<gene>
    <name evidence="1" type="ORF">HYPSUDRAFT_869250</name>
</gene>
<dbReference type="AlphaFoldDB" id="A0A0D2PA13"/>
<proteinExistence type="predicted"/>
<evidence type="ECO:0000313" key="2">
    <source>
        <dbReference type="Proteomes" id="UP000054270"/>
    </source>
</evidence>
<organism evidence="1 2">
    <name type="scientific">Hypholoma sublateritium (strain FD-334 SS-4)</name>
    <dbReference type="NCBI Taxonomy" id="945553"/>
    <lineage>
        <taxon>Eukaryota</taxon>
        <taxon>Fungi</taxon>
        <taxon>Dikarya</taxon>
        <taxon>Basidiomycota</taxon>
        <taxon>Agaricomycotina</taxon>
        <taxon>Agaricomycetes</taxon>
        <taxon>Agaricomycetidae</taxon>
        <taxon>Agaricales</taxon>
        <taxon>Agaricineae</taxon>
        <taxon>Strophariaceae</taxon>
        <taxon>Hypholoma</taxon>
    </lineage>
</organism>
<accession>A0A0D2PA13</accession>
<evidence type="ECO:0000313" key="1">
    <source>
        <dbReference type="EMBL" id="KJA27709.1"/>
    </source>
</evidence>
<dbReference type="PROSITE" id="PS51257">
    <property type="entry name" value="PROKAR_LIPOPROTEIN"/>
    <property type="match status" value="1"/>
</dbReference>
<name>A0A0D2PA13_HYPSF</name>
<keyword evidence="2" id="KW-1185">Reference proteome</keyword>
<sequence>MSRSWRKKAGGYVTGSSAACLSNQHMADPNKAFIIKMQTVRTWSSRTLGRSREVSALTRMSSGAAVGIILLGHGTRGRRLCADELETRVPLLAAGSRIGPRGADGRRPRRGESCVRNFRIWQSVHVIAAAVVAGMLAFVPCGEGVREQESVVCTGNHKGRPGGRAIPASPRARAVICPRRILGFHPDGATIMVCYKTADLPPPSPHISFLLLS</sequence>